<dbReference type="KEGG" id="olu:OSTLU_29687"/>
<keyword evidence="2" id="KW-0472">Membrane</keyword>
<dbReference type="RefSeq" id="XP_001422812.1">
    <property type="nucleotide sequence ID" value="XM_001422775.1"/>
</dbReference>
<sequence>MRVARADVATTSEDAATTATTSIDAAKPPSTATRRRELDKAEKKARRMAEIDAFLRAREVAAAREDASRDDADGDASNGAARRRENEKKKKPTAAADGVAAAADGARVSREWFAAFAVVAFFAVVGGAYSLYSFVARVASRAFAS</sequence>
<gene>
    <name evidence="3" type="ORF">OSTLU_27222</name>
    <name evidence="4" type="ORF">OSTLU_29687</name>
</gene>
<dbReference type="Proteomes" id="UP000001568">
    <property type="component" value="Chromosome 13"/>
</dbReference>
<evidence type="ECO:0000313" key="5">
    <source>
        <dbReference type="Proteomes" id="UP000001568"/>
    </source>
</evidence>
<feature type="region of interest" description="Disordered" evidence="1">
    <location>
        <begin position="62"/>
        <end position="100"/>
    </location>
</feature>
<protein>
    <submittedName>
        <fullName evidence="3">Uncharacterized protein</fullName>
    </submittedName>
</protein>
<evidence type="ECO:0000256" key="1">
    <source>
        <dbReference type="SAM" id="MobiDB-lite"/>
    </source>
</evidence>
<evidence type="ECO:0000313" key="4">
    <source>
        <dbReference type="EMBL" id="ABP01171.1"/>
    </source>
</evidence>
<reference evidence="3 5" key="1">
    <citation type="journal article" date="2007" name="Proc. Natl. Acad. Sci. U.S.A.">
        <title>The tiny eukaryote Ostreococcus provides genomic insights into the paradox of plankton speciation.</title>
        <authorList>
            <person name="Palenik B."/>
            <person name="Grimwood J."/>
            <person name="Aerts A."/>
            <person name="Rouze P."/>
            <person name="Salamov A."/>
            <person name="Putnam N."/>
            <person name="Dupont C."/>
            <person name="Jorgensen R."/>
            <person name="Derelle E."/>
            <person name="Rombauts S."/>
            <person name="Zhou K."/>
            <person name="Otillar R."/>
            <person name="Merchant S.S."/>
            <person name="Podell S."/>
            <person name="Gaasterland T."/>
            <person name="Napoli C."/>
            <person name="Gendler K."/>
            <person name="Manuell A."/>
            <person name="Tai V."/>
            <person name="Vallon O."/>
            <person name="Piganeau G."/>
            <person name="Jancek S."/>
            <person name="Heijde M."/>
            <person name="Jabbari K."/>
            <person name="Bowler C."/>
            <person name="Lohr M."/>
            <person name="Robbens S."/>
            <person name="Werner G."/>
            <person name="Dubchak I."/>
            <person name="Pazour G.J."/>
            <person name="Ren Q."/>
            <person name="Paulsen I."/>
            <person name="Delwiche C."/>
            <person name="Schmutz J."/>
            <person name="Rokhsar D."/>
            <person name="Van de Peer Y."/>
            <person name="Moreau H."/>
            <person name="Grigoriev I.V."/>
        </authorList>
    </citation>
    <scope>NUCLEOTIDE SEQUENCE [LARGE SCALE GENOMIC DNA]</scope>
    <source>
        <strain evidence="3 5">CCE9901</strain>
    </source>
</reference>
<dbReference type="KEGG" id="olu:OSTLU_27222"/>
<feature type="transmembrane region" description="Helical" evidence="2">
    <location>
        <begin position="112"/>
        <end position="132"/>
    </location>
</feature>
<dbReference type="Gramene" id="ABO99436">
    <property type="protein sequence ID" value="ABO99436"/>
    <property type="gene ID" value="OSTLU_27222"/>
</dbReference>
<dbReference type="GeneID" id="5005202"/>
<proteinExistence type="predicted"/>
<dbReference type="Gramene" id="ABP01171">
    <property type="protein sequence ID" value="ABP01171"/>
    <property type="gene ID" value="OSTLU_29687"/>
</dbReference>
<dbReference type="HOGENOM" id="CLU_1790148_0_0_1"/>
<name>A4S6S4_OSTLU</name>
<evidence type="ECO:0000256" key="2">
    <source>
        <dbReference type="SAM" id="Phobius"/>
    </source>
</evidence>
<keyword evidence="2" id="KW-0812">Transmembrane</keyword>
<dbReference type="GeneID" id="5006959"/>
<accession>A4S6S4</accession>
<feature type="compositionally biased region" description="Low complexity" evidence="1">
    <location>
        <begin position="1"/>
        <end position="26"/>
    </location>
</feature>
<organism evidence="3 5">
    <name type="scientific">Ostreococcus lucimarinus (strain CCE9901)</name>
    <dbReference type="NCBI Taxonomy" id="436017"/>
    <lineage>
        <taxon>Eukaryota</taxon>
        <taxon>Viridiplantae</taxon>
        <taxon>Chlorophyta</taxon>
        <taxon>Mamiellophyceae</taxon>
        <taxon>Mamiellales</taxon>
        <taxon>Bathycoccaceae</taxon>
        <taxon>Ostreococcus</taxon>
    </lineage>
</organism>
<dbReference type="EMBL" id="CP000601">
    <property type="protein sequence ID" value="ABP01171.1"/>
    <property type="molecule type" value="Genomic_DNA"/>
</dbReference>
<dbReference type="AlphaFoldDB" id="A4S6S4"/>
<keyword evidence="5" id="KW-1185">Reference proteome</keyword>
<evidence type="ECO:0000313" key="3">
    <source>
        <dbReference type="EMBL" id="ABO99436.1"/>
    </source>
</evidence>
<dbReference type="Proteomes" id="UP000001568">
    <property type="component" value="Chromosome 21"/>
</dbReference>
<feature type="region of interest" description="Disordered" evidence="1">
    <location>
        <begin position="1"/>
        <end position="42"/>
    </location>
</feature>
<feature type="compositionally biased region" description="Basic and acidic residues" evidence="1">
    <location>
        <begin position="62"/>
        <end position="71"/>
    </location>
</feature>
<keyword evidence="2" id="KW-1133">Transmembrane helix</keyword>
<dbReference type="RefSeq" id="XP_001421143.1">
    <property type="nucleotide sequence ID" value="XM_001421106.1"/>
</dbReference>
<dbReference type="EMBL" id="CP000593">
    <property type="protein sequence ID" value="ABO99436.1"/>
    <property type="molecule type" value="Genomic_DNA"/>
</dbReference>